<organism evidence="7 8">
    <name type="scientific">Rotaria magnacalcarata</name>
    <dbReference type="NCBI Taxonomy" id="392030"/>
    <lineage>
        <taxon>Eukaryota</taxon>
        <taxon>Metazoa</taxon>
        <taxon>Spiralia</taxon>
        <taxon>Gnathifera</taxon>
        <taxon>Rotifera</taxon>
        <taxon>Eurotatoria</taxon>
        <taxon>Bdelloidea</taxon>
        <taxon>Philodinida</taxon>
        <taxon>Philodinidae</taxon>
        <taxon>Rotaria</taxon>
    </lineage>
</organism>
<evidence type="ECO:0000256" key="5">
    <source>
        <dbReference type="ARBA" id="ARBA00023134"/>
    </source>
</evidence>
<dbReference type="InterPro" id="IPR036925">
    <property type="entry name" value="TIF_IF2_dom3_sf"/>
</dbReference>
<dbReference type="GO" id="GO:0005525">
    <property type="term" value="F:GTP binding"/>
    <property type="evidence" value="ECO:0007669"/>
    <property type="project" value="UniProtKB-KW"/>
</dbReference>
<keyword evidence="5" id="KW-0342">GTP-binding</keyword>
<evidence type="ECO:0000313" key="7">
    <source>
        <dbReference type="EMBL" id="CAF4007629.1"/>
    </source>
</evidence>
<dbReference type="SUPFAM" id="SSF52156">
    <property type="entry name" value="Initiation factor IF2/eIF5b, domain 3"/>
    <property type="match status" value="1"/>
</dbReference>
<dbReference type="SUPFAM" id="SSF50447">
    <property type="entry name" value="Translation proteins"/>
    <property type="match status" value="1"/>
</dbReference>
<keyword evidence="4" id="KW-0648">Protein biosynthesis</keyword>
<keyword evidence="3" id="KW-0547">Nucleotide-binding</keyword>
<dbReference type="Proteomes" id="UP000681720">
    <property type="component" value="Unassembled WGS sequence"/>
</dbReference>
<name>A0A8S2NLH0_9BILA</name>
<feature type="domain" description="Translation initiation factor IF- 2" evidence="6">
    <location>
        <begin position="44"/>
        <end position="143"/>
    </location>
</feature>
<dbReference type="CDD" id="cd03692">
    <property type="entry name" value="mtIF2_IVc"/>
    <property type="match status" value="1"/>
</dbReference>
<evidence type="ECO:0000256" key="2">
    <source>
        <dbReference type="ARBA" id="ARBA00022540"/>
    </source>
</evidence>
<dbReference type="PANTHER" id="PTHR43381">
    <property type="entry name" value="TRANSLATION INITIATION FACTOR IF-2-RELATED"/>
    <property type="match status" value="1"/>
</dbReference>
<dbReference type="GO" id="GO:0003743">
    <property type="term" value="F:translation initiation factor activity"/>
    <property type="evidence" value="ECO:0007669"/>
    <property type="project" value="UniProtKB-KW"/>
</dbReference>
<accession>A0A8S2NLH0</accession>
<dbReference type="GO" id="GO:0005737">
    <property type="term" value="C:cytoplasm"/>
    <property type="evidence" value="ECO:0007669"/>
    <property type="project" value="TreeGrafter"/>
</dbReference>
<dbReference type="Gene3D" id="2.40.30.10">
    <property type="entry name" value="Translation factors"/>
    <property type="match status" value="1"/>
</dbReference>
<dbReference type="PANTHER" id="PTHR43381:SF20">
    <property type="entry name" value="TRANSLATION INITIATION FACTOR IF-2, MITOCHONDRIAL"/>
    <property type="match status" value="1"/>
</dbReference>
<proteinExistence type="inferred from homology"/>
<dbReference type="EMBL" id="CAJOBJ010004664">
    <property type="protein sequence ID" value="CAF4007629.1"/>
    <property type="molecule type" value="Genomic_DNA"/>
</dbReference>
<dbReference type="FunFam" id="2.40.30.10:FF:000008">
    <property type="entry name" value="Translation initiation factor IF-2"/>
    <property type="match status" value="1"/>
</dbReference>
<sequence>MEVDAVAVTKKHEEHLQKYRAELKRRRELGIVFRKRDKGSGQHIEDKEEKLKYSILIKTDVFGTLEALTNIVNMYNDTRCPLDVVDASVGAINDDDLEAAKLFNATIYAFNTNVSQSIVLEAGRQQVPIRTFNVIYHMLNDIKGELTKRIPSTEEDVPTGSADVLQVFEITDRNKKIPVAGCRVTDGVFEKKQLFKLVRNGQVIHRDTLSSLKHIRDDVQSVKKGAECGLSFTNHDVKFQKGDQIVCYSIRQIVQQAKWDYGF</sequence>
<evidence type="ECO:0000256" key="4">
    <source>
        <dbReference type="ARBA" id="ARBA00022917"/>
    </source>
</evidence>
<evidence type="ECO:0000256" key="3">
    <source>
        <dbReference type="ARBA" id="ARBA00022741"/>
    </source>
</evidence>
<comment type="caution">
    <text evidence="7">The sequence shown here is derived from an EMBL/GenBank/DDBJ whole genome shotgun (WGS) entry which is preliminary data.</text>
</comment>
<dbReference type="AlphaFoldDB" id="A0A8S2NLH0"/>
<keyword evidence="2" id="KW-0396">Initiation factor</keyword>
<protein>
    <recommendedName>
        <fullName evidence="6">Translation initiation factor IF- 2 domain-containing protein</fullName>
    </recommendedName>
</protein>
<comment type="similarity">
    <text evidence="1">Belongs to the TRAFAC class translation factor GTPase superfamily. Classic translation factor GTPase family. IF-2 subfamily.</text>
</comment>
<dbReference type="FunFam" id="3.40.50.10050:FF:000001">
    <property type="entry name" value="Translation initiation factor IF-2"/>
    <property type="match status" value="1"/>
</dbReference>
<dbReference type="Pfam" id="PF11987">
    <property type="entry name" value="IF-2"/>
    <property type="match status" value="1"/>
</dbReference>
<dbReference type="InterPro" id="IPR009000">
    <property type="entry name" value="Transl_B-barrel_sf"/>
</dbReference>
<dbReference type="Gene3D" id="3.40.50.10050">
    <property type="entry name" value="Translation initiation factor IF- 2, domain 3"/>
    <property type="match status" value="1"/>
</dbReference>
<reference evidence="7" key="1">
    <citation type="submission" date="2021-02" db="EMBL/GenBank/DDBJ databases">
        <authorList>
            <person name="Nowell W R."/>
        </authorList>
    </citation>
    <scope>NUCLEOTIDE SEQUENCE</scope>
</reference>
<evidence type="ECO:0000313" key="8">
    <source>
        <dbReference type="Proteomes" id="UP000681720"/>
    </source>
</evidence>
<evidence type="ECO:0000256" key="1">
    <source>
        <dbReference type="ARBA" id="ARBA00007733"/>
    </source>
</evidence>
<gene>
    <name evidence="7" type="ORF">GIL414_LOCUS12122</name>
</gene>
<evidence type="ECO:0000259" key="6">
    <source>
        <dbReference type="Pfam" id="PF11987"/>
    </source>
</evidence>
<dbReference type="InterPro" id="IPR023115">
    <property type="entry name" value="TIF_IF2_dom3"/>
</dbReference>
<dbReference type="InterPro" id="IPR015760">
    <property type="entry name" value="TIF_IF2"/>
</dbReference>